<dbReference type="Proteomes" id="UP000622317">
    <property type="component" value="Unassembled WGS sequence"/>
</dbReference>
<feature type="compositionally biased region" description="Acidic residues" evidence="5">
    <location>
        <begin position="40"/>
        <end position="54"/>
    </location>
</feature>
<evidence type="ECO:0000256" key="5">
    <source>
        <dbReference type="SAM" id="MobiDB-lite"/>
    </source>
</evidence>
<feature type="region of interest" description="Disordered" evidence="5">
    <location>
        <begin position="38"/>
        <end position="64"/>
    </location>
</feature>
<dbReference type="PANTHER" id="PTHR34298:SF2">
    <property type="entry name" value="SEGREGATION AND CONDENSATION PROTEIN B"/>
    <property type="match status" value="1"/>
</dbReference>
<protein>
    <submittedName>
        <fullName evidence="6">SMC-Scp complex subunit ScpB</fullName>
    </submittedName>
</protein>
<organism evidence="6 7">
    <name type="scientific">Pelagicoccus enzymogenes</name>
    <dbReference type="NCBI Taxonomy" id="2773457"/>
    <lineage>
        <taxon>Bacteria</taxon>
        <taxon>Pseudomonadati</taxon>
        <taxon>Verrucomicrobiota</taxon>
        <taxon>Opitutia</taxon>
        <taxon>Puniceicoccales</taxon>
        <taxon>Pelagicoccaceae</taxon>
        <taxon>Pelagicoccus</taxon>
    </lineage>
</organism>
<keyword evidence="3" id="KW-0159">Chromosome partition</keyword>
<feature type="region of interest" description="Disordered" evidence="5">
    <location>
        <begin position="224"/>
        <end position="321"/>
    </location>
</feature>
<name>A0A927F4A1_9BACT</name>
<dbReference type="NCBIfam" id="TIGR00281">
    <property type="entry name" value="SMC-Scp complex subunit ScpB"/>
    <property type="match status" value="1"/>
</dbReference>
<feature type="compositionally biased region" description="Basic and acidic residues" evidence="5">
    <location>
        <begin position="228"/>
        <end position="244"/>
    </location>
</feature>
<accession>A0A927F4A1</accession>
<gene>
    <name evidence="6" type="primary">scpB</name>
    <name evidence="6" type="ORF">IEN85_01435</name>
</gene>
<evidence type="ECO:0000256" key="3">
    <source>
        <dbReference type="ARBA" id="ARBA00022829"/>
    </source>
</evidence>
<reference evidence="6" key="1">
    <citation type="submission" date="2020-09" db="EMBL/GenBank/DDBJ databases">
        <title>Pelagicoccus enzymogenes sp. nov. with an EPS production, isolated from marine sediment.</title>
        <authorList>
            <person name="Feng X."/>
        </authorList>
    </citation>
    <scope>NUCLEOTIDE SEQUENCE</scope>
    <source>
        <strain evidence="6">NFK12</strain>
    </source>
</reference>
<proteinExistence type="predicted"/>
<keyword evidence="2" id="KW-0132">Cell division</keyword>
<evidence type="ECO:0000256" key="1">
    <source>
        <dbReference type="ARBA" id="ARBA00022490"/>
    </source>
</evidence>
<dbReference type="InterPro" id="IPR005234">
    <property type="entry name" value="ScpB_csome_segregation"/>
</dbReference>
<keyword evidence="4" id="KW-0131">Cell cycle</keyword>
<dbReference type="AlphaFoldDB" id="A0A927F4A1"/>
<dbReference type="GO" id="GO:0051304">
    <property type="term" value="P:chromosome separation"/>
    <property type="evidence" value="ECO:0007669"/>
    <property type="project" value="InterPro"/>
</dbReference>
<feature type="compositionally biased region" description="Acidic residues" evidence="5">
    <location>
        <begin position="249"/>
        <end position="315"/>
    </location>
</feature>
<dbReference type="InterPro" id="IPR036390">
    <property type="entry name" value="WH_DNA-bd_sf"/>
</dbReference>
<dbReference type="EMBL" id="JACYFG010000002">
    <property type="protein sequence ID" value="MBD5778157.1"/>
    <property type="molecule type" value="Genomic_DNA"/>
</dbReference>
<evidence type="ECO:0000313" key="6">
    <source>
        <dbReference type="EMBL" id="MBD5778157.1"/>
    </source>
</evidence>
<dbReference type="Pfam" id="PF04079">
    <property type="entry name" value="SMC_ScpB"/>
    <property type="match status" value="1"/>
</dbReference>
<evidence type="ECO:0000256" key="4">
    <source>
        <dbReference type="ARBA" id="ARBA00023306"/>
    </source>
</evidence>
<dbReference type="PANTHER" id="PTHR34298">
    <property type="entry name" value="SEGREGATION AND CONDENSATION PROTEIN B"/>
    <property type="match status" value="1"/>
</dbReference>
<dbReference type="SUPFAM" id="SSF46785">
    <property type="entry name" value="Winged helix' DNA-binding domain"/>
    <property type="match status" value="1"/>
</dbReference>
<keyword evidence="7" id="KW-1185">Reference proteome</keyword>
<dbReference type="GO" id="GO:0051301">
    <property type="term" value="P:cell division"/>
    <property type="evidence" value="ECO:0007669"/>
    <property type="project" value="UniProtKB-KW"/>
</dbReference>
<dbReference type="InterPro" id="IPR036388">
    <property type="entry name" value="WH-like_DNA-bd_sf"/>
</dbReference>
<keyword evidence="1" id="KW-0963">Cytoplasm</keyword>
<comment type="caution">
    <text evidence="6">The sequence shown here is derived from an EMBL/GenBank/DDBJ whole genome shotgun (WGS) entry which is preliminary data.</text>
</comment>
<dbReference type="Gene3D" id="1.10.10.10">
    <property type="entry name" value="Winged helix-like DNA-binding domain superfamily/Winged helix DNA-binding domain"/>
    <property type="match status" value="2"/>
</dbReference>
<evidence type="ECO:0000256" key="2">
    <source>
        <dbReference type="ARBA" id="ARBA00022618"/>
    </source>
</evidence>
<evidence type="ECO:0000313" key="7">
    <source>
        <dbReference type="Proteomes" id="UP000622317"/>
    </source>
</evidence>
<dbReference type="RefSeq" id="WP_191615279.1">
    <property type="nucleotide sequence ID" value="NZ_JACYFG010000002.1"/>
</dbReference>
<sequence length="321" mass="35677">MAFSLDRVLKALLFGASGPLSVKEIQGVFTKYHAAREVPEGEEVEENPDYEEPEQPFLPGDGMPTTEVPDLVTATQIRESMDRIAAEMIDKDEVYRLIERPSGFLMVTSPTVGEWISLLRDEPRPIKLNQSALETLAVIAYRQPVVRAEIEKIRGVSIDSPLSKLLERDFVHVVGRADLPGRPIQYGTTEAFLEFVGIRSIEELPASDVLSPGQLDEWLHEVSNQQEMTEKEMGLPEGDKREESQEPASESEEATEDAADAAPEDQEEESASEEEVADTENLEEEPEDAETEGDASDEPAEADDLPEEPEEEAEEEVKPVE</sequence>